<comment type="similarity">
    <text evidence="2 10">Belongs to the glycosyltransferase 31 family.</text>
</comment>
<dbReference type="RefSeq" id="XP_006821578.1">
    <property type="nucleotide sequence ID" value="XM_006821515.1"/>
</dbReference>
<dbReference type="EC" id="2.4.1.-" evidence="10"/>
<evidence type="ECO:0000313" key="12">
    <source>
        <dbReference type="RefSeq" id="XP_006821578.1"/>
    </source>
</evidence>
<keyword evidence="6" id="KW-0735">Signal-anchor</keyword>
<sequence>MPRVRPYNTLVYALLATSVLAFFRLIMPAIEDSILFGGRDRWKVYYFRPDNASTADFNQSTLGYCHDSVFLITMVITHHDNWVQRMVIRETWGGVKKVSDKTIVNVFVLAQTNNKVMANRLRQENEEHHDMVVLNFKDHYLNLTLKTLQSLYLVTKYCPAAEYILKADDDVFINYFSLVPFLSKSPRKDYAVGFKHYKATPVRWRKSKWFTPKHIYRERVYPPYLAGTAYVMSRDVALRVHNVATAVTFLPWEDVFVGLCMRKLKITPLMDKRFDTHGREYIQNRTCPIHRIFSIHHVEPRNITDLWKRYHEEEQDARCHNKYHYTEMLSAKPLT</sequence>
<dbReference type="Gene3D" id="3.90.550.50">
    <property type="match status" value="1"/>
</dbReference>
<name>A0ABM0MNI7_SACKO</name>
<comment type="subcellular location">
    <subcellularLocation>
        <location evidence="1 10">Golgi apparatus membrane</location>
        <topology evidence="1 10">Single-pass type II membrane protein</topology>
    </subcellularLocation>
</comment>
<keyword evidence="8 10" id="KW-0333">Golgi apparatus</keyword>
<keyword evidence="3 10" id="KW-0328">Glycosyltransferase</keyword>
<keyword evidence="9" id="KW-0472">Membrane</keyword>
<evidence type="ECO:0000256" key="6">
    <source>
        <dbReference type="ARBA" id="ARBA00022968"/>
    </source>
</evidence>
<evidence type="ECO:0000256" key="2">
    <source>
        <dbReference type="ARBA" id="ARBA00008661"/>
    </source>
</evidence>
<keyword evidence="7" id="KW-1133">Transmembrane helix</keyword>
<accession>A0ABM0MNI7</accession>
<evidence type="ECO:0000256" key="10">
    <source>
        <dbReference type="RuleBase" id="RU363063"/>
    </source>
</evidence>
<evidence type="ECO:0000256" key="4">
    <source>
        <dbReference type="ARBA" id="ARBA00022679"/>
    </source>
</evidence>
<keyword evidence="5" id="KW-0812">Transmembrane</keyword>
<proteinExistence type="inferred from homology"/>
<keyword evidence="11" id="KW-1185">Reference proteome</keyword>
<evidence type="ECO:0000256" key="1">
    <source>
        <dbReference type="ARBA" id="ARBA00004323"/>
    </source>
</evidence>
<evidence type="ECO:0000256" key="7">
    <source>
        <dbReference type="ARBA" id="ARBA00022989"/>
    </source>
</evidence>
<evidence type="ECO:0000256" key="3">
    <source>
        <dbReference type="ARBA" id="ARBA00022676"/>
    </source>
</evidence>
<evidence type="ECO:0000256" key="8">
    <source>
        <dbReference type="ARBA" id="ARBA00023034"/>
    </source>
</evidence>
<dbReference type="GeneID" id="100369534"/>
<protein>
    <recommendedName>
        <fullName evidence="10">Hexosyltransferase</fullName>
        <ecNumber evidence="10">2.4.1.-</ecNumber>
    </recommendedName>
</protein>
<evidence type="ECO:0000256" key="5">
    <source>
        <dbReference type="ARBA" id="ARBA00022692"/>
    </source>
</evidence>
<evidence type="ECO:0000313" key="11">
    <source>
        <dbReference type="Proteomes" id="UP000694865"/>
    </source>
</evidence>
<dbReference type="PANTHER" id="PTHR11214">
    <property type="entry name" value="BETA-1,3-N-ACETYLGLUCOSAMINYLTRANSFERASE"/>
    <property type="match status" value="1"/>
</dbReference>
<keyword evidence="4" id="KW-0808">Transferase</keyword>
<dbReference type="InterPro" id="IPR002659">
    <property type="entry name" value="Glyco_trans_31"/>
</dbReference>
<gene>
    <name evidence="12" type="primary">LOC100369534</name>
</gene>
<dbReference type="PANTHER" id="PTHR11214:SF314">
    <property type="entry name" value="HEXOSYLTRANSFERASE"/>
    <property type="match status" value="1"/>
</dbReference>
<dbReference type="Proteomes" id="UP000694865">
    <property type="component" value="Unplaced"/>
</dbReference>
<reference evidence="12" key="1">
    <citation type="submission" date="2025-08" db="UniProtKB">
        <authorList>
            <consortium name="RefSeq"/>
        </authorList>
    </citation>
    <scope>IDENTIFICATION</scope>
    <source>
        <tissue evidence="12">Testes</tissue>
    </source>
</reference>
<evidence type="ECO:0000256" key="9">
    <source>
        <dbReference type="ARBA" id="ARBA00023136"/>
    </source>
</evidence>
<organism evidence="11 12">
    <name type="scientific">Saccoglossus kowalevskii</name>
    <name type="common">Acorn worm</name>
    <dbReference type="NCBI Taxonomy" id="10224"/>
    <lineage>
        <taxon>Eukaryota</taxon>
        <taxon>Metazoa</taxon>
        <taxon>Hemichordata</taxon>
        <taxon>Enteropneusta</taxon>
        <taxon>Harrimaniidae</taxon>
        <taxon>Saccoglossus</taxon>
    </lineage>
</organism>
<dbReference type="Pfam" id="PF01762">
    <property type="entry name" value="Galactosyl_T"/>
    <property type="match status" value="1"/>
</dbReference>